<evidence type="ECO:0000256" key="1">
    <source>
        <dbReference type="ARBA" id="ARBA00007953"/>
    </source>
</evidence>
<dbReference type="SUPFAM" id="SSF55120">
    <property type="entry name" value="Pseudouridine synthase"/>
    <property type="match status" value="1"/>
</dbReference>
<dbReference type="InterPro" id="IPR042214">
    <property type="entry name" value="TruD_catalytic"/>
</dbReference>
<dbReference type="GO" id="GO:0000455">
    <property type="term" value="P:enzyme-directed rRNA pseudouridine synthesis"/>
    <property type="evidence" value="ECO:0007669"/>
    <property type="project" value="EnsemblFungi"/>
</dbReference>
<dbReference type="EMBL" id="KV454014">
    <property type="protein sequence ID" value="ODV95504.1"/>
    <property type="molecule type" value="Genomic_DNA"/>
</dbReference>
<sequence>MSLTNDEESAKRALADEAAEAVEGGLEAVSNKRIKLEHDGIADQNLKGIQEEDVGICQYISPSIDGFHGILKQRYTDFLVNEIGMDGKVVYLVDEGFPNSKDRRKERRLMDQKQNSDNVNNDKIDELLLKEEEVSNMKQPKYELKAGHRIELLNFFGEEDLNKIEELFNTGNHMETSKSFDDKATRSKIHKLLREAFQNKLESLTTDSNTLKVALAVKSNRNNRRRNNDHIENGDGSNNSSSGNSNNGKKDGDPNYGLGPIKDHLILTMYKENKETMEVASLLAKFLRIPTKWIRYAGTKDRRGITVQKLSIERLRVDRVNNLNRILKGIRIGSFNYSDTGLSLGNLKGNEFVITIKEVEPYDKSKNLEKLAEDSFKTLKEIGFINYYGMQRFGTFSISTHQIGVKLLQNKWKEAAELLLSDQDLVAPDSVEARQIWKKTRNASLALKKMPRRFSAEFAILKVLEKEKLDDNGDYNDHSYFQGVMQIPRNLRIMYGHAYQSYVWNCVASKRIELFGLQIVEGDLVIIDENIESIDQLNQEDAEDEFVEDIRKNTFIRARPVTTEDIESKKYSIYDVVLPTPGFDVLYPSNPKLKQVYIDIMSKDNLDPFQMSRKVREFSLAGSYRSLIGKVGDLSYYIRHYSNNDESLVLSDLDILRKRQDFEKKKLMNFSLKIIKKLKKWKKIKKNL</sequence>
<dbReference type="GO" id="GO:0031429">
    <property type="term" value="C:box H/ACA snoRNP complex"/>
    <property type="evidence" value="ECO:0007669"/>
    <property type="project" value="EnsemblFungi"/>
</dbReference>
<dbReference type="PANTHER" id="PTHR13326:SF21">
    <property type="entry name" value="PSEUDOURIDYLATE SYNTHASE PUS7L"/>
    <property type="match status" value="1"/>
</dbReference>
<dbReference type="STRING" id="669874.A0A1E4TUU0"/>
<dbReference type="GO" id="GO:0003723">
    <property type="term" value="F:RNA binding"/>
    <property type="evidence" value="ECO:0007669"/>
    <property type="project" value="InterPro"/>
</dbReference>
<dbReference type="PROSITE" id="PS01268">
    <property type="entry name" value="UPF0024"/>
    <property type="match status" value="1"/>
</dbReference>
<keyword evidence="7" id="KW-1185">Reference proteome</keyword>
<keyword evidence="3" id="KW-0413">Isomerase</keyword>
<dbReference type="GO" id="GO:0009982">
    <property type="term" value="F:pseudouridine synthase activity"/>
    <property type="evidence" value="ECO:0007669"/>
    <property type="project" value="EnsemblFungi"/>
</dbReference>
<dbReference type="PROSITE" id="PS50984">
    <property type="entry name" value="TRUD"/>
    <property type="match status" value="1"/>
</dbReference>
<dbReference type="InterPro" id="IPR011760">
    <property type="entry name" value="PsdUridine_synth_TruD_insert"/>
</dbReference>
<protein>
    <recommendedName>
        <fullName evidence="5">TRUD domain-containing protein</fullName>
    </recommendedName>
</protein>
<evidence type="ECO:0000313" key="7">
    <source>
        <dbReference type="Proteomes" id="UP000094236"/>
    </source>
</evidence>
<name>A0A1E4TUU0_PACTA</name>
<dbReference type="NCBIfam" id="TIGR00094">
    <property type="entry name" value="tRNA_TruD_broad"/>
    <property type="match status" value="1"/>
</dbReference>
<reference evidence="7" key="1">
    <citation type="submission" date="2016-05" db="EMBL/GenBank/DDBJ databases">
        <title>Comparative genomics of biotechnologically important yeasts.</title>
        <authorList>
            <consortium name="DOE Joint Genome Institute"/>
            <person name="Riley R."/>
            <person name="Haridas S."/>
            <person name="Wolfe K.H."/>
            <person name="Lopes M.R."/>
            <person name="Hittinger C.T."/>
            <person name="Goker M."/>
            <person name="Salamov A."/>
            <person name="Wisecaver J."/>
            <person name="Long T.M."/>
            <person name="Aerts A.L."/>
            <person name="Barry K."/>
            <person name="Choi C."/>
            <person name="Clum A."/>
            <person name="Coughlan A.Y."/>
            <person name="Deshpande S."/>
            <person name="Douglass A.P."/>
            <person name="Hanson S.J."/>
            <person name="Klenk H.-P."/>
            <person name="Labutti K."/>
            <person name="Lapidus A."/>
            <person name="Lindquist E."/>
            <person name="Lipzen A."/>
            <person name="Meier-Kolthoff J.P."/>
            <person name="Ohm R.A."/>
            <person name="Otillar R.P."/>
            <person name="Pangilinan J."/>
            <person name="Peng Y."/>
            <person name="Rokas A."/>
            <person name="Rosa C.A."/>
            <person name="Scheuner C."/>
            <person name="Sibirny A.A."/>
            <person name="Slot J.C."/>
            <person name="Stielow J.B."/>
            <person name="Sun H."/>
            <person name="Kurtzman C.P."/>
            <person name="Blackwell M."/>
            <person name="Grigoriev I.V."/>
            <person name="Jeffries T.W."/>
        </authorList>
    </citation>
    <scope>NUCLEOTIDE SEQUENCE [LARGE SCALE GENOMIC DNA]</scope>
    <source>
        <strain evidence="7">NRRL Y-2460</strain>
    </source>
</reference>
<dbReference type="InterPro" id="IPR001656">
    <property type="entry name" value="PsdUridine_synth_TruD"/>
</dbReference>
<comment type="similarity">
    <text evidence="1">Belongs to the pseudouridine synthase TruD family.</text>
</comment>
<dbReference type="GO" id="GO:0031119">
    <property type="term" value="P:tRNA pseudouridine synthesis"/>
    <property type="evidence" value="ECO:0007669"/>
    <property type="project" value="EnsemblFungi"/>
</dbReference>
<dbReference type="GO" id="GO:1990481">
    <property type="term" value="P:mRNA pseudouridine synthesis"/>
    <property type="evidence" value="ECO:0007669"/>
    <property type="project" value="EnsemblFungi"/>
</dbReference>
<dbReference type="InterPro" id="IPR020103">
    <property type="entry name" value="PsdUridine_synth_cat_dom_sf"/>
</dbReference>
<organism evidence="6 7">
    <name type="scientific">Pachysolen tannophilus NRRL Y-2460</name>
    <dbReference type="NCBI Taxonomy" id="669874"/>
    <lineage>
        <taxon>Eukaryota</taxon>
        <taxon>Fungi</taxon>
        <taxon>Dikarya</taxon>
        <taxon>Ascomycota</taxon>
        <taxon>Saccharomycotina</taxon>
        <taxon>Pichiomycetes</taxon>
        <taxon>Pachysolenaceae</taxon>
        <taxon>Pachysolen</taxon>
    </lineage>
</organism>
<feature type="domain" description="TRUD" evidence="5">
    <location>
        <begin position="383"/>
        <end position="630"/>
    </location>
</feature>
<dbReference type="PANTHER" id="PTHR13326">
    <property type="entry name" value="TRNA PSEUDOURIDINE SYNTHASE D"/>
    <property type="match status" value="1"/>
</dbReference>
<evidence type="ECO:0000256" key="3">
    <source>
        <dbReference type="ARBA" id="ARBA00023235"/>
    </source>
</evidence>
<accession>A0A1E4TUU0</accession>
<dbReference type="GO" id="GO:0005737">
    <property type="term" value="C:cytoplasm"/>
    <property type="evidence" value="ECO:0007669"/>
    <property type="project" value="EnsemblFungi"/>
</dbReference>
<evidence type="ECO:0000313" key="6">
    <source>
        <dbReference type="EMBL" id="ODV95504.1"/>
    </source>
</evidence>
<dbReference type="Proteomes" id="UP000094236">
    <property type="component" value="Unassembled WGS sequence"/>
</dbReference>
<dbReference type="InterPro" id="IPR020119">
    <property type="entry name" value="PsdUridine_synth_TruD_CS"/>
</dbReference>
<dbReference type="OrthoDB" id="447290at2759"/>
<gene>
    <name evidence="6" type="ORF">PACTADRAFT_50219</name>
</gene>
<evidence type="ECO:0000256" key="4">
    <source>
        <dbReference type="SAM" id="MobiDB-lite"/>
    </source>
</evidence>
<dbReference type="CDD" id="cd02576">
    <property type="entry name" value="PseudoU_synth_ScPUS7"/>
    <property type="match status" value="1"/>
</dbReference>
<dbReference type="AlphaFoldDB" id="A0A1E4TUU0"/>
<feature type="region of interest" description="Disordered" evidence="4">
    <location>
        <begin position="217"/>
        <end position="256"/>
    </location>
</feature>
<dbReference type="Pfam" id="PF01142">
    <property type="entry name" value="TruD"/>
    <property type="match status" value="1"/>
</dbReference>
<keyword evidence="2" id="KW-0819">tRNA processing</keyword>
<evidence type="ECO:0000256" key="2">
    <source>
        <dbReference type="ARBA" id="ARBA00022694"/>
    </source>
</evidence>
<dbReference type="GO" id="GO:0031120">
    <property type="term" value="P:snRNA pseudouridine synthesis"/>
    <property type="evidence" value="ECO:0007669"/>
    <property type="project" value="EnsemblFungi"/>
</dbReference>
<dbReference type="Gene3D" id="3.30.2350.20">
    <property type="entry name" value="TruD, catalytic domain"/>
    <property type="match status" value="2"/>
</dbReference>
<evidence type="ECO:0000259" key="5">
    <source>
        <dbReference type="PROSITE" id="PS50984"/>
    </source>
</evidence>
<proteinExistence type="inferred from homology"/>
<dbReference type="PIRSF" id="PIRSF037016">
    <property type="entry name" value="Pseudouridin_synth_euk_prd"/>
    <property type="match status" value="1"/>
</dbReference>
<feature type="compositionally biased region" description="Low complexity" evidence="4">
    <location>
        <begin position="234"/>
        <end position="247"/>
    </location>
</feature>